<evidence type="ECO:0000256" key="7">
    <source>
        <dbReference type="ARBA" id="ARBA00047989"/>
    </source>
</evidence>
<evidence type="ECO:0000256" key="3">
    <source>
        <dbReference type="ARBA" id="ARBA00022801"/>
    </source>
</evidence>
<comment type="catalytic activity">
    <reaction evidence="8">
        <text>2'-deoxyadenosine + H2O + H(+) = 2'-deoxyinosine + NH4(+)</text>
        <dbReference type="Rhea" id="RHEA:28190"/>
        <dbReference type="ChEBI" id="CHEBI:15377"/>
        <dbReference type="ChEBI" id="CHEBI:15378"/>
        <dbReference type="ChEBI" id="CHEBI:17256"/>
        <dbReference type="ChEBI" id="CHEBI:28938"/>
        <dbReference type="ChEBI" id="CHEBI:28997"/>
        <dbReference type="EC" id="3.5.4.4"/>
    </reaction>
    <physiologicalReaction direction="left-to-right" evidence="8">
        <dbReference type="Rhea" id="RHEA:28191"/>
    </physiologicalReaction>
</comment>
<name>A0AAU9E547_9FIRM</name>
<evidence type="ECO:0000256" key="8">
    <source>
        <dbReference type="ARBA" id="ARBA00049213"/>
    </source>
</evidence>
<dbReference type="PANTHER" id="PTHR11409">
    <property type="entry name" value="ADENOSINE DEAMINASE"/>
    <property type="match status" value="1"/>
</dbReference>
<feature type="binding site" evidence="9">
    <location>
        <position position="197"/>
    </location>
    <ligand>
        <name>Zn(2+)</name>
        <dbReference type="ChEBI" id="CHEBI:29105"/>
        <note>catalytic</note>
    </ligand>
</feature>
<dbReference type="KEGG" id="hprf:HLPR_21170"/>
<dbReference type="GO" id="GO:0043103">
    <property type="term" value="P:hypoxanthine salvage"/>
    <property type="evidence" value="ECO:0007669"/>
    <property type="project" value="TreeGrafter"/>
</dbReference>
<dbReference type="InterPro" id="IPR001365">
    <property type="entry name" value="A_deaminase_dom"/>
</dbReference>
<evidence type="ECO:0000256" key="4">
    <source>
        <dbReference type="ARBA" id="ARBA00022833"/>
    </source>
</evidence>
<dbReference type="InterPro" id="IPR028893">
    <property type="entry name" value="A_deaminase"/>
</dbReference>
<feature type="binding site" evidence="9">
    <location>
        <position position="170"/>
    </location>
    <ligand>
        <name>substrate</name>
    </ligand>
</feature>
<organism evidence="11 12">
    <name type="scientific">Helicovermis profundi</name>
    <dbReference type="NCBI Taxonomy" id="3065157"/>
    <lineage>
        <taxon>Bacteria</taxon>
        <taxon>Bacillati</taxon>
        <taxon>Bacillota</taxon>
        <taxon>Clostridia</taxon>
        <taxon>Helicovermis</taxon>
    </lineage>
</organism>
<dbReference type="SUPFAM" id="SSF51556">
    <property type="entry name" value="Metallo-dependent hydrolases"/>
    <property type="match status" value="1"/>
</dbReference>
<dbReference type="EC" id="3.5.4.4" evidence="1 9"/>
<keyword evidence="5 9" id="KW-0546">Nucleotide metabolism</keyword>
<dbReference type="GO" id="GO:0009168">
    <property type="term" value="P:purine ribonucleoside monophosphate biosynthetic process"/>
    <property type="evidence" value="ECO:0007669"/>
    <property type="project" value="UniProtKB-UniRule"/>
</dbReference>
<dbReference type="GO" id="GO:0006154">
    <property type="term" value="P:adenosine catabolic process"/>
    <property type="evidence" value="ECO:0007669"/>
    <property type="project" value="TreeGrafter"/>
</dbReference>
<dbReference type="InterPro" id="IPR006330">
    <property type="entry name" value="Ado/ade_deaminase"/>
</dbReference>
<comment type="cofactor">
    <cofactor evidence="9">
        <name>Zn(2+)</name>
        <dbReference type="ChEBI" id="CHEBI:29105"/>
    </cofactor>
    <text evidence="9">Binds 1 zinc ion per subunit.</text>
</comment>
<sequence>MNTKNLPKIELHCHIDGSIRPSTIFELLQKENIKVAANTLNEFNRYVRAPKKCSSLIEYLDRFEYPNLVMQSKENLERITFEVMEDAAKENVKYIELRFAPLLHLKKGLTFDEVIESVLLGIKKAQAKYEIFGNLILCLMRHESIENSLSVVEQGRKFIERGVVAIDLAGNEHDFPPEIHKEAFDRAKEYGYHITVHAGETGKYENITKSIELLHAERIGHGVNAKDDLNTLNSVIDNSIALEMCPTSNIQTKAVDTYENHPSKMFLDKKVLVTLSTDNRTVSNVTLTDEFNTLSKYSNYSKADFKQVFINSNNASFASSEIKLKLKKFIDDYK</sequence>
<dbReference type="GO" id="GO:0046103">
    <property type="term" value="P:inosine biosynthetic process"/>
    <property type="evidence" value="ECO:0007669"/>
    <property type="project" value="TreeGrafter"/>
</dbReference>
<dbReference type="PANTHER" id="PTHR11409:SF43">
    <property type="entry name" value="ADENOSINE DEAMINASE"/>
    <property type="match status" value="1"/>
</dbReference>
<evidence type="ECO:0000256" key="2">
    <source>
        <dbReference type="ARBA" id="ARBA00022723"/>
    </source>
</evidence>
<evidence type="ECO:0000313" key="12">
    <source>
        <dbReference type="Proteomes" id="UP001321786"/>
    </source>
</evidence>
<reference evidence="11 12" key="1">
    <citation type="submission" date="2023-08" db="EMBL/GenBank/DDBJ databases">
        <title>Helicovermis profunda gen. nov., sp. nov., a novel mesophilic, fermentative bacterium within the Bacillota from a deep-sea hydrothermal vent chimney.</title>
        <authorList>
            <person name="Miyazaki U."/>
            <person name="Mizutani D."/>
            <person name="Hashimoto Y."/>
            <person name="Tame A."/>
            <person name="Sawayama S."/>
            <person name="Miyazaki J."/>
            <person name="Takai K."/>
            <person name="Nakagawa S."/>
        </authorList>
    </citation>
    <scope>NUCLEOTIDE SEQUENCE [LARGE SCALE GENOMIC DNA]</scope>
    <source>
        <strain evidence="11 12">S502</strain>
    </source>
</reference>
<dbReference type="EMBL" id="AP028654">
    <property type="protein sequence ID" value="BEP29786.1"/>
    <property type="molecule type" value="Genomic_DNA"/>
</dbReference>
<feature type="binding site" evidence="9">
    <location>
        <position position="12"/>
    </location>
    <ligand>
        <name>Zn(2+)</name>
        <dbReference type="ChEBI" id="CHEBI:29105"/>
        <note>catalytic</note>
    </ligand>
</feature>
<feature type="domain" description="Adenosine deaminase" evidence="10">
    <location>
        <begin position="7"/>
        <end position="332"/>
    </location>
</feature>
<evidence type="ECO:0000256" key="5">
    <source>
        <dbReference type="ARBA" id="ARBA00023080"/>
    </source>
</evidence>
<dbReference type="RefSeq" id="WP_338535400.1">
    <property type="nucleotide sequence ID" value="NZ_AP028654.1"/>
</dbReference>
<protein>
    <recommendedName>
        <fullName evidence="1 9">Adenosine deaminase</fullName>
        <ecNumber evidence="1 9">3.5.4.4</ecNumber>
    </recommendedName>
    <alternativeName>
        <fullName evidence="6 9">Adenosine aminohydrolase</fullName>
    </alternativeName>
</protein>
<feature type="site" description="Important for catalytic activity" evidence="9">
    <location>
        <position position="221"/>
    </location>
</feature>
<comment type="similarity">
    <text evidence="9">Belongs to the metallo-dependent hydrolases superfamily. Adenosine and AMP deaminases family. Adenosine deaminase subfamily.</text>
</comment>
<comment type="function">
    <text evidence="9">Catalyzes the hydrolytic deamination of adenosine and 2-deoxyadenosine.</text>
</comment>
<dbReference type="GO" id="GO:0009117">
    <property type="term" value="P:nucleotide metabolic process"/>
    <property type="evidence" value="ECO:0007669"/>
    <property type="project" value="UniProtKB-KW"/>
</dbReference>
<keyword evidence="2 9" id="KW-0479">Metal-binding</keyword>
<feature type="binding site" evidence="9">
    <location>
        <position position="14"/>
    </location>
    <ligand>
        <name>substrate</name>
    </ligand>
</feature>
<evidence type="ECO:0000313" key="11">
    <source>
        <dbReference type="EMBL" id="BEP29786.1"/>
    </source>
</evidence>
<feature type="active site" description="Proton donor" evidence="9">
    <location>
        <position position="200"/>
    </location>
</feature>
<comment type="caution">
    <text evidence="9">Lacks conserved residue(s) required for the propagation of feature annotation.</text>
</comment>
<dbReference type="GO" id="GO:0008270">
    <property type="term" value="F:zinc ion binding"/>
    <property type="evidence" value="ECO:0007669"/>
    <property type="project" value="UniProtKB-UniRule"/>
</dbReference>
<keyword evidence="12" id="KW-1185">Reference proteome</keyword>
<comment type="catalytic activity">
    <reaction evidence="7">
        <text>adenosine + H2O + H(+) = inosine + NH4(+)</text>
        <dbReference type="Rhea" id="RHEA:24408"/>
        <dbReference type="ChEBI" id="CHEBI:15377"/>
        <dbReference type="ChEBI" id="CHEBI:15378"/>
        <dbReference type="ChEBI" id="CHEBI:16335"/>
        <dbReference type="ChEBI" id="CHEBI:17596"/>
        <dbReference type="ChEBI" id="CHEBI:28938"/>
        <dbReference type="EC" id="3.5.4.4"/>
    </reaction>
    <physiologicalReaction direction="left-to-right" evidence="7">
        <dbReference type="Rhea" id="RHEA:24409"/>
    </physiologicalReaction>
</comment>
<dbReference type="Proteomes" id="UP001321786">
    <property type="component" value="Chromosome"/>
</dbReference>
<dbReference type="Pfam" id="PF00962">
    <property type="entry name" value="A_deaminase"/>
    <property type="match status" value="1"/>
</dbReference>
<dbReference type="HAMAP" id="MF_00540">
    <property type="entry name" value="A_deaminase"/>
    <property type="match status" value="1"/>
</dbReference>
<feature type="binding site" evidence="9">
    <location>
        <position position="16"/>
    </location>
    <ligand>
        <name>substrate</name>
    </ligand>
</feature>
<dbReference type="NCBIfam" id="TIGR01430">
    <property type="entry name" value="aden_deam"/>
    <property type="match status" value="1"/>
</dbReference>
<gene>
    <name evidence="9 11" type="primary">add</name>
    <name evidence="11" type="ORF">HLPR_21170</name>
</gene>
<evidence type="ECO:0000256" key="1">
    <source>
        <dbReference type="ARBA" id="ARBA00012784"/>
    </source>
</evidence>
<evidence type="ECO:0000256" key="9">
    <source>
        <dbReference type="HAMAP-Rule" id="MF_00540"/>
    </source>
</evidence>
<keyword evidence="3 9" id="KW-0378">Hydrolase</keyword>
<proteinExistence type="inferred from homology"/>
<feature type="binding site" evidence="9">
    <location>
        <position position="278"/>
    </location>
    <ligand>
        <name>Zn(2+)</name>
        <dbReference type="ChEBI" id="CHEBI:29105"/>
        <note>catalytic</note>
    </ligand>
</feature>
<feature type="binding site" evidence="9">
    <location>
        <position position="14"/>
    </location>
    <ligand>
        <name>Zn(2+)</name>
        <dbReference type="ChEBI" id="CHEBI:29105"/>
        <note>catalytic</note>
    </ligand>
</feature>
<evidence type="ECO:0000259" key="10">
    <source>
        <dbReference type="Pfam" id="PF00962"/>
    </source>
</evidence>
<accession>A0AAU9E547</accession>
<dbReference type="InterPro" id="IPR032466">
    <property type="entry name" value="Metal_Hydrolase"/>
</dbReference>
<dbReference type="Gene3D" id="3.20.20.140">
    <property type="entry name" value="Metal-dependent hydrolases"/>
    <property type="match status" value="1"/>
</dbReference>
<dbReference type="AlphaFoldDB" id="A0AAU9E547"/>
<dbReference type="GO" id="GO:0004000">
    <property type="term" value="F:adenosine deaminase activity"/>
    <property type="evidence" value="ECO:0007669"/>
    <property type="project" value="UniProtKB-UniRule"/>
</dbReference>
<keyword evidence="4 9" id="KW-0862">Zinc</keyword>
<evidence type="ECO:0000256" key="6">
    <source>
        <dbReference type="ARBA" id="ARBA00031852"/>
    </source>
</evidence>
<dbReference type="GO" id="GO:0005829">
    <property type="term" value="C:cytosol"/>
    <property type="evidence" value="ECO:0007669"/>
    <property type="project" value="TreeGrafter"/>
</dbReference>
<dbReference type="CDD" id="cd01320">
    <property type="entry name" value="ADA"/>
    <property type="match status" value="1"/>
</dbReference>